<evidence type="ECO:0000313" key="3">
    <source>
        <dbReference type="Proteomes" id="UP000037035"/>
    </source>
</evidence>
<comment type="caution">
    <text evidence="2">The sequence shown here is derived from an EMBL/GenBank/DDBJ whole genome shotgun (WGS) entry which is preliminary data.</text>
</comment>
<gene>
    <name evidence="2" type="ORF">VP01_1193g4</name>
</gene>
<keyword evidence="1" id="KW-0812">Transmembrane</keyword>
<name>A0A0L6VQS5_9BASI</name>
<sequence length="476" mass="54834">MENSSYLSGIALLYRQHGRWNKHTSSDRLGLDLLNKLTKDTTVMSPHGKYVENVGRLIILCFHKCETSCLRCHTSLHTSSCSPHCINVILYSPDWISSVKWLIFFMAPRVIIYMTLNEINFHPTNHGPLTHYEEQQAIPLHVLLCAPERSSSRPGKKLISSQMICIGEVKFQGKLTPRKAYIVREKLKENTKKIIKDGSSLEGNLITTLLQLAKNISIILKNHSTVTLIKITKKIYIQNKKYTMRNIPKEVPLNTHVKRMPRDPNEIYQMIPGLLDFLLGCWGVSNMTKYTIENKSIGRIKYNKSTIRNQSIIEQFISSLIGPKRLLIWSYLIPPNMMLFKIGCSKFSSTLHQTRKPDPLIHCLRSPTVTQLELFMLLKMISSLFRLVVAFLSPLIILPLLIHFYLISILTLLPSINLFQSLISNSYMFMATTFHIWHSPNLKNHSKTTATIHKWNHGRKNGCWKRQKGAKYHFLT</sequence>
<protein>
    <submittedName>
        <fullName evidence="2">Uncharacterized protein</fullName>
    </submittedName>
</protein>
<dbReference type="Proteomes" id="UP000037035">
    <property type="component" value="Unassembled WGS sequence"/>
</dbReference>
<dbReference type="AlphaFoldDB" id="A0A0L6VQS5"/>
<keyword evidence="1" id="KW-1133">Transmembrane helix</keyword>
<reference evidence="2 3" key="1">
    <citation type="submission" date="2015-08" db="EMBL/GenBank/DDBJ databases">
        <title>Next Generation Sequencing and Analysis of the Genome of Puccinia sorghi L Schw, the Causal Agent of Maize Common Rust.</title>
        <authorList>
            <person name="Rochi L."/>
            <person name="Burguener G."/>
            <person name="Darino M."/>
            <person name="Turjanski A."/>
            <person name="Kreff E."/>
            <person name="Dieguez M.J."/>
            <person name="Sacco F."/>
        </authorList>
    </citation>
    <scope>NUCLEOTIDE SEQUENCE [LARGE SCALE GENOMIC DNA]</scope>
    <source>
        <strain evidence="2 3">RO10H11247</strain>
    </source>
</reference>
<dbReference type="VEuPathDB" id="FungiDB:VP01_1193g4"/>
<evidence type="ECO:0000313" key="2">
    <source>
        <dbReference type="EMBL" id="KNZ63041.1"/>
    </source>
</evidence>
<keyword evidence="1" id="KW-0472">Membrane</keyword>
<proteinExistence type="predicted"/>
<accession>A0A0L6VQS5</accession>
<organism evidence="2 3">
    <name type="scientific">Puccinia sorghi</name>
    <dbReference type="NCBI Taxonomy" id="27349"/>
    <lineage>
        <taxon>Eukaryota</taxon>
        <taxon>Fungi</taxon>
        <taxon>Dikarya</taxon>
        <taxon>Basidiomycota</taxon>
        <taxon>Pucciniomycotina</taxon>
        <taxon>Pucciniomycetes</taxon>
        <taxon>Pucciniales</taxon>
        <taxon>Pucciniaceae</taxon>
        <taxon>Puccinia</taxon>
    </lineage>
</organism>
<evidence type="ECO:0000256" key="1">
    <source>
        <dbReference type="SAM" id="Phobius"/>
    </source>
</evidence>
<dbReference type="EMBL" id="LAVV01002154">
    <property type="protein sequence ID" value="KNZ63041.1"/>
    <property type="molecule type" value="Genomic_DNA"/>
</dbReference>
<feature type="transmembrane region" description="Helical" evidence="1">
    <location>
        <begin position="418"/>
        <end position="437"/>
    </location>
</feature>
<feature type="transmembrane region" description="Helical" evidence="1">
    <location>
        <begin position="384"/>
        <end position="406"/>
    </location>
</feature>
<keyword evidence="3" id="KW-1185">Reference proteome</keyword>